<gene>
    <name evidence="3" type="primary">hmd_3</name>
    <name evidence="3" type="ORF">Pta02_53690</name>
</gene>
<dbReference type="InterPro" id="IPR011251">
    <property type="entry name" value="Luciferase-like_dom"/>
</dbReference>
<dbReference type="PANTHER" id="PTHR43244:SF1">
    <property type="entry name" value="5,10-METHYLENETETRAHYDROMETHANOPTERIN REDUCTASE"/>
    <property type="match status" value="1"/>
</dbReference>
<reference evidence="3" key="1">
    <citation type="submission" date="2021-01" db="EMBL/GenBank/DDBJ databases">
        <title>Whole genome shotgun sequence of Planobispora takensis NBRC 109077.</title>
        <authorList>
            <person name="Komaki H."/>
            <person name="Tamura T."/>
        </authorList>
    </citation>
    <scope>NUCLEOTIDE SEQUENCE</scope>
    <source>
        <strain evidence="3">NBRC 109077</strain>
    </source>
</reference>
<feature type="domain" description="Luciferase-like" evidence="2">
    <location>
        <begin position="19"/>
        <end position="228"/>
    </location>
</feature>
<organism evidence="3 4">
    <name type="scientific">Planobispora takensis</name>
    <dbReference type="NCBI Taxonomy" id="1367882"/>
    <lineage>
        <taxon>Bacteria</taxon>
        <taxon>Bacillati</taxon>
        <taxon>Actinomycetota</taxon>
        <taxon>Actinomycetes</taxon>
        <taxon>Streptosporangiales</taxon>
        <taxon>Streptosporangiaceae</taxon>
        <taxon>Planobispora</taxon>
    </lineage>
</organism>
<protein>
    <submittedName>
        <fullName evidence="3">N5,N10-methylene tetrahydromethanopterin reductase</fullName>
    </submittedName>
</protein>
<dbReference type="Gene3D" id="3.20.20.30">
    <property type="entry name" value="Luciferase-like domain"/>
    <property type="match status" value="1"/>
</dbReference>
<proteinExistence type="predicted"/>
<keyword evidence="1" id="KW-0560">Oxidoreductase</keyword>
<dbReference type="GO" id="GO:0016705">
    <property type="term" value="F:oxidoreductase activity, acting on paired donors, with incorporation or reduction of molecular oxygen"/>
    <property type="evidence" value="ECO:0007669"/>
    <property type="project" value="InterPro"/>
</dbReference>
<accession>A0A8J3T2S1</accession>
<dbReference type="InterPro" id="IPR050564">
    <property type="entry name" value="F420-G6PD/mer"/>
</dbReference>
<dbReference type="SUPFAM" id="SSF51679">
    <property type="entry name" value="Bacterial luciferase-like"/>
    <property type="match status" value="1"/>
</dbReference>
<keyword evidence="4" id="KW-1185">Reference proteome</keyword>
<dbReference type="CDD" id="cd01097">
    <property type="entry name" value="Tetrahydromethanopterin_reductase"/>
    <property type="match status" value="1"/>
</dbReference>
<sequence>MTDYGHELRFGAFITPITARAAEVLSLASLAEREGLDLVSFQDHPYQANFLDTWTLLSVVAARTSRIRVAPNVANLPLRPPVVLARSVATLDVLTGGRVELGLGPGGFLEAIASIGGPSLTPGEGVDALSEAIDIIRAIWNTEGGPLRPLDGHYRIKAARPGPAPAHPVEIWLGAYKRRMLTLTGAKADGWLPSSGYAPPGELGGMNAVIDRAAEDAGRDPAQIRRLYNVEGRFGPGGGFLGGSPRDWAEQLAGLTLEHGMSTYTLMSDSAADLQRFAAEVAPAVRELVGAARARSAGATARAS</sequence>
<name>A0A8J3T2S1_9ACTN</name>
<dbReference type="Pfam" id="PF00296">
    <property type="entry name" value="Bac_luciferase"/>
    <property type="match status" value="1"/>
</dbReference>
<dbReference type="PANTHER" id="PTHR43244">
    <property type="match status" value="1"/>
</dbReference>
<evidence type="ECO:0000313" key="3">
    <source>
        <dbReference type="EMBL" id="GII03361.1"/>
    </source>
</evidence>
<dbReference type="EMBL" id="BOOK01000038">
    <property type="protein sequence ID" value="GII03361.1"/>
    <property type="molecule type" value="Genomic_DNA"/>
</dbReference>
<dbReference type="RefSeq" id="WP_203877645.1">
    <property type="nucleotide sequence ID" value="NZ_BOOK01000038.1"/>
</dbReference>
<evidence type="ECO:0000313" key="4">
    <source>
        <dbReference type="Proteomes" id="UP000634476"/>
    </source>
</evidence>
<evidence type="ECO:0000259" key="2">
    <source>
        <dbReference type="Pfam" id="PF00296"/>
    </source>
</evidence>
<comment type="caution">
    <text evidence="3">The sequence shown here is derived from an EMBL/GenBank/DDBJ whole genome shotgun (WGS) entry which is preliminary data.</text>
</comment>
<dbReference type="AlphaFoldDB" id="A0A8J3T2S1"/>
<dbReference type="Proteomes" id="UP000634476">
    <property type="component" value="Unassembled WGS sequence"/>
</dbReference>
<evidence type="ECO:0000256" key="1">
    <source>
        <dbReference type="ARBA" id="ARBA00023002"/>
    </source>
</evidence>
<dbReference type="InterPro" id="IPR036661">
    <property type="entry name" value="Luciferase-like_sf"/>
</dbReference>